<organism evidence="2">
    <name type="scientific">Solibacter usitatus (strain Ellin6076)</name>
    <dbReference type="NCBI Taxonomy" id="234267"/>
    <lineage>
        <taxon>Bacteria</taxon>
        <taxon>Pseudomonadati</taxon>
        <taxon>Acidobacteriota</taxon>
        <taxon>Terriglobia</taxon>
        <taxon>Bryobacterales</taxon>
        <taxon>Solibacteraceae</taxon>
        <taxon>Candidatus Solibacter</taxon>
    </lineage>
</organism>
<keyword evidence="1" id="KW-0472">Membrane</keyword>
<protein>
    <recommendedName>
        <fullName evidence="3">Glycosyltransferase RgtA/B/C/D-like domain-containing protein</fullName>
    </recommendedName>
</protein>
<dbReference type="KEGG" id="sus:Acid_7361"/>
<reference evidence="2" key="1">
    <citation type="submission" date="2006-10" db="EMBL/GenBank/DDBJ databases">
        <title>Complete sequence of Solibacter usitatus Ellin6076.</title>
        <authorList>
            <consortium name="US DOE Joint Genome Institute"/>
            <person name="Copeland A."/>
            <person name="Lucas S."/>
            <person name="Lapidus A."/>
            <person name="Barry K."/>
            <person name="Detter J.C."/>
            <person name="Glavina del Rio T."/>
            <person name="Hammon N."/>
            <person name="Israni S."/>
            <person name="Dalin E."/>
            <person name="Tice H."/>
            <person name="Pitluck S."/>
            <person name="Thompson L.S."/>
            <person name="Brettin T."/>
            <person name="Bruce D."/>
            <person name="Han C."/>
            <person name="Tapia R."/>
            <person name="Gilna P."/>
            <person name="Schmutz J."/>
            <person name="Larimer F."/>
            <person name="Land M."/>
            <person name="Hauser L."/>
            <person name="Kyrpides N."/>
            <person name="Mikhailova N."/>
            <person name="Janssen P.H."/>
            <person name="Kuske C.R."/>
            <person name="Richardson P."/>
        </authorList>
    </citation>
    <scope>NUCLEOTIDE SEQUENCE</scope>
    <source>
        <strain evidence="2">Ellin6076</strain>
    </source>
</reference>
<dbReference type="AlphaFoldDB" id="Q01Q00"/>
<feature type="transmembrane region" description="Helical" evidence="1">
    <location>
        <begin position="103"/>
        <end position="125"/>
    </location>
</feature>
<dbReference type="HOGENOM" id="CLU_595665_0_0_0"/>
<evidence type="ECO:0000256" key="1">
    <source>
        <dbReference type="SAM" id="Phobius"/>
    </source>
</evidence>
<dbReference type="OrthoDB" id="3860601at2"/>
<feature type="transmembrane region" description="Helical" evidence="1">
    <location>
        <begin position="176"/>
        <end position="203"/>
    </location>
</feature>
<keyword evidence="1" id="KW-1133">Transmembrane helix</keyword>
<dbReference type="eggNOG" id="COG1807">
    <property type="taxonomic scope" value="Bacteria"/>
</dbReference>
<dbReference type="EMBL" id="CP000473">
    <property type="protein sequence ID" value="ABJ88270.1"/>
    <property type="molecule type" value="Genomic_DNA"/>
</dbReference>
<keyword evidence="1" id="KW-0812">Transmembrane</keyword>
<feature type="transmembrane region" description="Helical" evidence="1">
    <location>
        <begin position="71"/>
        <end position="91"/>
    </location>
</feature>
<dbReference type="STRING" id="234267.Acid_7361"/>
<evidence type="ECO:0008006" key="3">
    <source>
        <dbReference type="Google" id="ProtNLM"/>
    </source>
</evidence>
<dbReference type="InParanoid" id="Q01Q00"/>
<accession>Q01Q00</accession>
<feature type="transmembrane region" description="Helical" evidence="1">
    <location>
        <begin position="230"/>
        <end position="248"/>
    </location>
</feature>
<feature type="transmembrane region" description="Helical" evidence="1">
    <location>
        <begin position="255"/>
        <end position="270"/>
    </location>
</feature>
<sequence length="459" mass="50695" precursor="true">MSKTRILFLLLFALLLAARLCHVEILWAEETLPLAAAQQMRAGKVLYRDIWFDKPPVAPVLCRVLGGEAGWLLRAAGSLYALLCCWIAFAFARDLWGEREGRWAAGLLGFFLIFDFPSSTIPLAADLLMLAPHMAAVWMAWKRRPLLAGALAGVAFAVSPKGLFVLAVCAWWAPSALLIAGFAAVTGVVSAWMWSAGALAGYWDEVWRWGRVYAGTTFVENPVGNGLVRTLNWAGFHAGIVVAAAMAWKEISARWVVWLGLSVIGVAAGLRFFPRYYFQILPVVVLLAARGLAQAPLRSWRAYVPALLLLVPLVRFAPTYFTAARGGEWRDTAMDRDSRAIAAKLKGAAQPGDTLFVWGYRPEIYVYSHLPAASRYLDSQPLTGVPADRHLTQSAPVEMEGARVRRGELSRTRPEFVVDGLGVYNPRLAIGAFEDLRAWMANYREIARSGQSVVYQRVR</sequence>
<feature type="transmembrane region" description="Helical" evidence="1">
    <location>
        <begin position="300"/>
        <end position="321"/>
    </location>
</feature>
<feature type="transmembrane region" description="Helical" evidence="1">
    <location>
        <begin position="145"/>
        <end position="169"/>
    </location>
</feature>
<proteinExistence type="predicted"/>
<evidence type="ECO:0000313" key="2">
    <source>
        <dbReference type="EMBL" id="ABJ88270.1"/>
    </source>
</evidence>
<name>Q01Q00_SOLUE</name>
<gene>
    <name evidence="2" type="ordered locus">Acid_7361</name>
</gene>